<dbReference type="AlphaFoldDB" id="A0A0P1BEJ2"/>
<feature type="compositionally biased region" description="Polar residues" evidence="3">
    <location>
        <begin position="105"/>
        <end position="115"/>
    </location>
</feature>
<feature type="compositionally biased region" description="Basic and acidic residues" evidence="3">
    <location>
        <begin position="269"/>
        <end position="281"/>
    </location>
</feature>
<reference evidence="4 5" key="1">
    <citation type="submission" date="2014-09" db="EMBL/GenBank/DDBJ databases">
        <authorList>
            <person name="Magalhaes I.L.F."/>
            <person name="Oliveira U."/>
            <person name="Santos F.R."/>
            <person name="Vidigal T.H.D.A."/>
            <person name="Brescovit A.D."/>
            <person name="Santos A.J."/>
        </authorList>
    </citation>
    <scope>NUCLEOTIDE SEQUENCE [LARGE SCALE GENOMIC DNA]</scope>
</reference>
<evidence type="ECO:0000256" key="1">
    <source>
        <dbReference type="ARBA" id="ARBA00006461"/>
    </source>
</evidence>
<evidence type="ECO:0000313" key="4">
    <source>
        <dbReference type="EMBL" id="CEH14550.1"/>
    </source>
</evidence>
<dbReference type="OrthoDB" id="6259853at2759"/>
<feature type="compositionally biased region" description="Basic and acidic residues" evidence="3">
    <location>
        <begin position="243"/>
        <end position="255"/>
    </location>
</feature>
<organism evidence="4 5">
    <name type="scientific">Ceraceosorus bombacis</name>
    <dbReference type="NCBI Taxonomy" id="401625"/>
    <lineage>
        <taxon>Eukaryota</taxon>
        <taxon>Fungi</taxon>
        <taxon>Dikarya</taxon>
        <taxon>Basidiomycota</taxon>
        <taxon>Ustilaginomycotina</taxon>
        <taxon>Exobasidiomycetes</taxon>
        <taxon>Ceraceosorales</taxon>
        <taxon>Ceraceosoraceae</taxon>
        <taxon>Ceraceosorus</taxon>
    </lineage>
</organism>
<accession>A0A0P1BEJ2</accession>
<feature type="compositionally biased region" description="Basic and acidic residues" evidence="3">
    <location>
        <begin position="465"/>
        <end position="475"/>
    </location>
</feature>
<feature type="compositionally biased region" description="Basic and acidic residues" evidence="3">
    <location>
        <begin position="375"/>
        <end position="396"/>
    </location>
</feature>
<evidence type="ECO:0000256" key="2">
    <source>
        <dbReference type="ARBA" id="ARBA00023054"/>
    </source>
</evidence>
<dbReference type="EMBL" id="CCYA01000243">
    <property type="protein sequence ID" value="CEH14550.1"/>
    <property type="molecule type" value="Genomic_DNA"/>
</dbReference>
<name>A0A0P1BEJ2_9BASI</name>
<feature type="compositionally biased region" description="Low complexity" evidence="3">
    <location>
        <begin position="124"/>
        <end position="133"/>
    </location>
</feature>
<feature type="compositionally biased region" description="Basic and acidic residues" evidence="3">
    <location>
        <begin position="209"/>
        <end position="235"/>
    </location>
</feature>
<proteinExistence type="inferred from homology"/>
<sequence>MPAEDEFGALRARAAARTQASQATLAAERARKDAAERSKREAAQVLEQRKQKAEREAAVRAEQRKRDDEIHRRKLEEARAAAKTERAERERKLAEEKARGKRTAAKSNAASSSLRQDLIDSAKGTRSGSTTTLTREEQRARKNQAMWGEPAKKSKKKPPAPPVSKRYSMTPGRSLHISSAPVGNRKNEMLAIGVGRQTYRSIEDVERELKAARASDDPALVREALRKQTELETLERRRKAMEKKRLMESGRKPNQSDDSLFGSDDEEQPDHKRALKSELKAKIGSTSSDKREARAASDDRPSKSLATKSYGVNPADFLPGAPSRPLSSTGAAAKSQKPSDDEVRKTKQKLAVGGSRNAGRQTLPVPEKVSIPARETPREKFIREDAERKALRREAQKAAGMVHGRPKAGRSQRYEESDGESEKEDSDDYESDGSESESGASAGRYRKKSKRDDVRSQVWAALGMDRSKYESRDVYSDDDDMEADAASVYAEELRSARQAREEDRREEELERKRELAKAAKKRAREDRR</sequence>
<feature type="region of interest" description="Disordered" evidence="3">
    <location>
        <begin position="1"/>
        <end position="186"/>
    </location>
</feature>
<feature type="region of interest" description="Disordered" evidence="3">
    <location>
        <begin position="209"/>
        <end position="528"/>
    </location>
</feature>
<feature type="compositionally biased region" description="Acidic residues" evidence="3">
    <location>
        <begin position="417"/>
        <end position="435"/>
    </location>
</feature>
<protein>
    <submittedName>
        <fullName evidence="4">Chromatin SPT2</fullName>
    </submittedName>
</protein>
<feature type="compositionally biased region" description="Basic and acidic residues" evidence="3">
    <location>
        <begin position="288"/>
        <end position="302"/>
    </location>
</feature>
<dbReference type="InterPro" id="IPR013256">
    <property type="entry name" value="Chromatin_SPT2"/>
</dbReference>
<evidence type="ECO:0000313" key="5">
    <source>
        <dbReference type="Proteomes" id="UP000054845"/>
    </source>
</evidence>
<feature type="compositionally biased region" description="Low complexity" evidence="3">
    <location>
        <begin position="9"/>
        <end position="27"/>
    </location>
</feature>
<keyword evidence="2" id="KW-0175">Coiled coil</keyword>
<feature type="compositionally biased region" description="Basic and acidic residues" evidence="3">
    <location>
        <begin position="28"/>
        <end position="98"/>
    </location>
</feature>
<dbReference type="Proteomes" id="UP000054845">
    <property type="component" value="Unassembled WGS sequence"/>
</dbReference>
<comment type="similarity">
    <text evidence="1">Belongs to the SPT2 family.</text>
</comment>
<dbReference type="Pfam" id="PF08243">
    <property type="entry name" value="SPT2"/>
    <property type="match status" value="1"/>
</dbReference>
<evidence type="ECO:0000256" key="3">
    <source>
        <dbReference type="SAM" id="MobiDB-lite"/>
    </source>
</evidence>
<keyword evidence="5" id="KW-1185">Reference proteome</keyword>
<feature type="compositionally biased region" description="Basic and acidic residues" evidence="3">
    <location>
        <begin position="491"/>
        <end position="528"/>
    </location>
</feature>
<dbReference type="SMART" id="SM00784">
    <property type="entry name" value="SPT2"/>
    <property type="match status" value="1"/>
</dbReference>